<dbReference type="Proteomes" id="UP000315901">
    <property type="component" value="Unassembled WGS sequence"/>
</dbReference>
<dbReference type="OrthoDB" id="9133582at2"/>
<evidence type="ECO:0000259" key="1">
    <source>
        <dbReference type="Pfam" id="PF09834"/>
    </source>
</evidence>
<comment type="caution">
    <text evidence="2">The sequence shown here is derived from an EMBL/GenBank/DDBJ whole genome shotgun (WGS) entry which is preliminary data.</text>
</comment>
<gene>
    <name evidence="2" type="ORF">FJM67_10510</name>
</gene>
<name>A0A501WN46_9GAMM</name>
<keyword evidence="3" id="KW-1185">Reference proteome</keyword>
<dbReference type="EMBL" id="VFRR01000020">
    <property type="protein sequence ID" value="TPE50272.1"/>
    <property type="molecule type" value="Genomic_DNA"/>
</dbReference>
<reference evidence="2 3" key="1">
    <citation type="submission" date="2019-06" db="EMBL/GenBank/DDBJ databases">
        <title>A novel bacterium of genus Marinomonas, isolated from coastal sand.</title>
        <authorList>
            <person name="Huang H."/>
            <person name="Mo K."/>
            <person name="Hu Y."/>
        </authorList>
    </citation>
    <scope>NUCLEOTIDE SEQUENCE [LARGE SCALE GENOMIC DNA]</scope>
    <source>
        <strain evidence="2 3">HB171799</strain>
    </source>
</reference>
<proteinExistence type="predicted"/>
<evidence type="ECO:0000313" key="3">
    <source>
        <dbReference type="Proteomes" id="UP000315901"/>
    </source>
</evidence>
<sequence length="76" mass="8520">MIKTITFAAMHFTVAFSVAYLITGDVLVGGLVAMVEPAINTVAYYFHEKFWQRFSQADRQQLADTMMGLAESQALR</sequence>
<dbReference type="InterPro" id="IPR018638">
    <property type="entry name" value="DUF2061_membrane"/>
</dbReference>
<feature type="domain" description="DUF2061" evidence="1">
    <location>
        <begin position="1"/>
        <end position="52"/>
    </location>
</feature>
<organism evidence="2 3">
    <name type="scientific">Maribrevibacterium harenarium</name>
    <dbReference type="NCBI Taxonomy" id="2589817"/>
    <lineage>
        <taxon>Bacteria</taxon>
        <taxon>Pseudomonadati</taxon>
        <taxon>Pseudomonadota</taxon>
        <taxon>Gammaproteobacteria</taxon>
        <taxon>Oceanospirillales</taxon>
        <taxon>Oceanospirillaceae</taxon>
        <taxon>Maribrevibacterium</taxon>
    </lineage>
</organism>
<dbReference type="Pfam" id="PF09834">
    <property type="entry name" value="DUF2061"/>
    <property type="match status" value="1"/>
</dbReference>
<protein>
    <submittedName>
        <fullName evidence="2">DUF2061 domain-containing protein</fullName>
    </submittedName>
</protein>
<evidence type="ECO:0000313" key="2">
    <source>
        <dbReference type="EMBL" id="TPE50272.1"/>
    </source>
</evidence>
<dbReference type="AlphaFoldDB" id="A0A501WN46"/>
<dbReference type="RefSeq" id="WP_140589094.1">
    <property type="nucleotide sequence ID" value="NZ_VFRR01000020.1"/>
</dbReference>
<accession>A0A501WN46</accession>